<evidence type="ECO:0000313" key="2">
    <source>
        <dbReference type="EMBL" id="GGN52512.1"/>
    </source>
</evidence>
<protein>
    <recommendedName>
        <fullName evidence="4">S-adenosyl-l-methionine--l-methionine S-methyltransferase</fullName>
    </recommendedName>
</protein>
<evidence type="ECO:0000313" key="3">
    <source>
        <dbReference type="Proteomes" id="UP000605099"/>
    </source>
</evidence>
<evidence type="ECO:0008006" key="4">
    <source>
        <dbReference type="Google" id="ProtNLM"/>
    </source>
</evidence>
<dbReference type="InterPro" id="IPR029063">
    <property type="entry name" value="SAM-dependent_MTases_sf"/>
</dbReference>
<dbReference type="CDD" id="cd02440">
    <property type="entry name" value="AdoMet_MTases"/>
    <property type="match status" value="1"/>
</dbReference>
<evidence type="ECO:0000256" key="1">
    <source>
        <dbReference type="SAM" id="MobiDB-lite"/>
    </source>
</evidence>
<accession>A0ABQ2JR33</accession>
<dbReference type="Proteomes" id="UP000605099">
    <property type="component" value="Unassembled WGS sequence"/>
</dbReference>
<dbReference type="EMBL" id="BMLK01000011">
    <property type="protein sequence ID" value="GGN52512.1"/>
    <property type="molecule type" value="Genomic_DNA"/>
</dbReference>
<comment type="caution">
    <text evidence="2">The sequence shown here is derived from an EMBL/GenBank/DDBJ whole genome shotgun (WGS) entry which is preliminary data.</text>
</comment>
<gene>
    <name evidence="2" type="ORF">GCM10011349_26110</name>
</gene>
<proteinExistence type="predicted"/>
<reference evidence="3" key="1">
    <citation type="journal article" date="2019" name="Int. J. Syst. Evol. Microbiol.">
        <title>The Global Catalogue of Microorganisms (GCM) 10K type strain sequencing project: providing services to taxonomists for standard genome sequencing and annotation.</title>
        <authorList>
            <consortium name="The Broad Institute Genomics Platform"/>
            <consortium name="The Broad Institute Genome Sequencing Center for Infectious Disease"/>
            <person name="Wu L."/>
            <person name="Ma J."/>
        </authorList>
    </citation>
    <scope>NUCLEOTIDE SEQUENCE [LARGE SCALE GENOMIC DNA]</scope>
    <source>
        <strain evidence="3">CGMCC 1.6784</strain>
    </source>
</reference>
<organism evidence="2 3">
    <name type="scientific">Novosphingobium indicum</name>
    <dbReference type="NCBI Taxonomy" id="462949"/>
    <lineage>
        <taxon>Bacteria</taxon>
        <taxon>Pseudomonadati</taxon>
        <taxon>Pseudomonadota</taxon>
        <taxon>Alphaproteobacteria</taxon>
        <taxon>Sphingomonadales</taxon>
        <taxon>Sphingomonadaceae</taxon>
        <taxon>Novosphingobium</taxon>
    </lineage>
</organism>
<dbReference type="Gene3D" id="3.40.50.150">
    <property type="entry name" value="Vaccinia Virus protein VP39"/>
    <property type="match status" value="1"/>
</dbReference>
<dbReference type="SUPFAM" id="SSF53335">
    <property type="entry name" value="S-adenosyl-L-methionine-dependent methyltransferases"/>
    <property type="match status" value="1"/>
</dbReference>
<sequence>MGDDAGTEMISDTDSNAPKPEAPEYAFDPRDPWTQTFQKGLERANLQGKAVYEVGIGTGINAAFVLRFCGAAAFYGSDLDPRLIALAERNLISLSPEHAELFQPVKGAVSLIDTDEAREKIAKTDVVIACLPQVGDPNDERFAAFREEQSVSLPAGAEEEAHDHIAHYYPWTMFDEYPFNSVGLGLNEALLRRIREHAPRAQVVMNFGARIGTELIFEMFRANGYEPEKIATQIVRQDIGTDISFFAALEGALQGTGFEKEFKCFFFADPEGKTRLSAHEAQRLVDKDPDTPLYHEVCVVRGTPMPAA</sequence>
<dbReference type="RefSeq" id="WP_229710271.1">
    <property type="nucleotide sequence ID" value="NZ_BMLK01000011.1"/>
</dbReference>
<keyword evidence="3" id="KW-1185">Reference proteome</keyword>
<feature type="region of interest" description="Disordered" evidence="1">
    <location>
        <begin position="1"/>
        <end position="31"/>
    </location>
</feature>
<name>A0ABQ2JR33_9SPHN</name>